<dbReference type="RefSeq" id="WP_197702666.1">
    <property type="nucleotide sequence ID" value="NZ_AP014879.1"/>
</dbReference>
<sequence length="131" mass="14890">MNLESMWSLLKHVHVTCVVLSGAGFFIRGIWMIRESPWLHKTWVRVLPHIIDTTLLVSAILLAWLIRQYPFVHGWLTAKVLALIAYIVVGAVGLKYGKTKQIRVTAWLVALAIFLYIVLVALTRQVLPYIG</sequence>
<keyword evidence="3" id="KW-1185">Reference proteome</keyword>
<name>A0A1B4XCQ8_9GAMM</name>
<dbReference type="GO" id="GO:0005886">
    <property type="term" value="C:plasma membrane"/>
    <property type="evidence" value="ECO:0007669"/>
    <property type="project" value="TreeGrafter"/>
</dbReference>
<dbReference type="InParanoid" id="A0A1B4XCQ8"/>
<feature type="transmembrane region" description="Helical" evidence="1">
    <location>
        <begin position="106"/>
        <end position="127"/>
    </location>
</feature>
<dbReference type="PANTHER" id="PTHR39594">
    <property type="entry name" value="PROTEIN YCHQ"/>
    <property type="match status" value="1"/>
</dbReference>
<feature type="transmembrane region" description="Helical" evidence="1">
    <location>
        <begin position="43"/>
        <end position="66"/>
    </location>
</feature>
<dbReference type="AlphaFoldDB" id="A0A1B4XCQ8"/>
<evidence type="ECO:0000313" key="2">
    <source>
        <dbReference type="EMBL" id="BAV32565.1"/>
    </source>
</evidence>
<reference evidence="2 3" key="1">
    <citation type="submission" date="2015-05" db="EMBL/GenBank/DDBJ databases">
        <title>Complete genome sequence of a sulfur-oxidizing gammaproteobacterium strain HA5.</title>
        <authorList>
            <person name="Miura A."/>
            <person name="Kojima H."/>
            <person name="Fukui M."/>
        </authorList>
    </citation>
    <scope>NUCLEOTIDE SEQUENCE [LARGE SCALE GENOMIC DNA]</scope>
    <source>
        <strain evidence="2 3">HA5</strain>
    </source>
</reference>
<dbReference type="Proteomes" id="UP000243180">
    <property type="component" value="Chromosome"/>
</dbReference>
<dbReference type="EMBL" id="AP014879">
    <property type="protein sequence ID" value="BAV32565.1"/>
    <property type="molecule type" value="Genomic_DNA"/>
</dbReference>
<keyword evidence="1" id="KW-0472">Membrane</keyword>
<keyword evidence="1" id="KW-0812">Transmembrane</keyword>
<feature type="transmembrane region" description="Helical" evidence="1">
    <location>
        <begin position="72"/>
        <end position="94"/>
    </location>
</feature>
<dbReference type="Pfam" id="PF04247">
    <property type="entry name" value="SirB"/>
    <property type="match status" value="1"/>
</dbReference>
<evidence type="ECO:0000256" key="1">
    <source>
        <dbReference type="SAM" id="Phobius"/>
    </source>
</evidence>
<organism evidence="2 3">
    <name type="scientific">Sulfuricaulis limicola</name>
    <dbReference type="NCBI Taxonomy" id="1620215"/>
    <lineage>
        <taxon>Bacteria</taxon>
        <taxon>Pseudomonadati</taxon>
        <taxon>Pseudomonadota</taxon>
        <taxon>Gammaproteobacteria</taxon>
        <taxon>Acidiferrobacterales</taxon>
        <taxon>Acidiferrobacteraceae</taxon>
        <taxon>Sulfuricaulis</taxon>
    </lineage>
</organism>
<dbReference type="PIRSF" id="PIRSF005610">
    <property type="entry name" value="SirB"/>
    <property type="match status" value="1"/>
</dbReference>
<dbReference type="PANTHER" id="PTHR39594:SF1">
    <property type="entry name" value="PROTEIN YCHQ"/>
    <property type="match status" value="1"/>
</dbReference>
<dbReference type="KEGG" id="slim:SCL_0243"/>
<proteinExistence type="predicted"/>
<evidence type="ECO:0000313" key="3">
    <source>
        <dbReference type="Proteomes" id="UP000243180"/>
    </source>
</evidence>
<protein>
    <submittedName>
        <fullName evidence="2">Invasion gene expression up-regulator, SirB</fullName>
    </submittedName>
</protein>
<gene>
    <name evidence="2" type="ORF">SCL_0243</name>
</gene>
<keyword evidence="1" id="KW-1133">Transmembrane helix</keyword>
<feature type="transmembrane region" description="Helical" evidence="1">
    <location>
        <begin position="12"/>
        <end position="31"/>
    </location>
</feature>
<dbReference type="FunCoup" id="A0A1B4XCQ8">
    <property type="interactions" value="34"/>
</dbReference>
<dbReference type="InterPro" id="IPR007360">
    <property type="entry name" value="SirB"/>
</dbReference>
<accession>A0A1B4XCQ8</accession>